<keyword evidence="8" id="KW-1185">Reference proteome</keyword>
<dbReference type="SUPFAM" id="SSF55469">
    <property type="entry name" value="FMN-dependent nitroreductase-like"/>
    <property type="match status" value="1"/>
</dbReference>
<name>A0ABT1TY57_9GAMM</name>
<dbReference type="Proteomes" id="UP001524570">
    <property type="component" value="Unassembled WGS sequence"/>
</dbReference>
<feature type="domain" description="Nitroreductase" evidence="6">
    <location>
        <begin position="153"/>
        <end position="203"/>
    </location>
</feature>
<dbReference type="RefSeq" id="WP_256608545.1">
    <property type="nucleotide sequence ID" value="NZ_JANIBL010000086.1"/>
</dbReference>
<evidence type="ECO:0000256" key="4">
    <source>
        <dbReference type="ARBA" id="ARBA00022643"/>
    </source>
</evidence>
<evidence type="ECO:0000313" key="8">
    <source>
        <dbReference type="Proteomes" id="UP001524570"/>
    </source>
</evidence>
<evidence type="ECO:0000313" key="7">
    <source>
        <dbReference type="EMBL" id="MCQ8119706.1"/>
    </source>
</evidence>
<comment type="caution">
    <text evidence="7">The sequence shown here is derived from an EMBL/GenBank/DDBJ whole genome shotgun (WGS) entry which is preliminary data.</text>
</comment>
<dbReference type="InterPro" id="IPR000415">
    <property type="entry name" value="Nitroreductase-like"/>
</dbReference>
<sequence>MFIKDLMNVLIIPYEYALDFFRALKWSKASPLCPKYKQLHYDILLLAHTVEKGLSISNPRPKFGVDKISKLLNYLEQYSSEWDSFPLEKSYGCLQSYVRWHKDRDIALEGFGLKIEKFLSRCEDLNIEPKGGVKEISNSSVQLNVEAERFLNSRFSCRRFLPGIVEDSILEKIAEIARRTPSQCNRQSGRIHYYSEPEDISKLLRLQGGAEGFRESVNNLFVISSEISAWSGFKARSQAYVDGALLAMQVLNACQALGLGACPLNLAVSNNRELDICKVGRISVGERLIVMIAFGLPEPIDLVVARSERMPIDKVIIKH</sequence>
<evidence type="ECO:0000256" key="2">
    <source>
        <dbReference type="ARBA" id="ARBA00007118"/>
    </source>
</evidence>
<evidence type="ECO:0000259" key="6">
    <source>
        <dbReference type="Pfam" id="PF00881"/>
    </source>
</evidence>
<keyword evidence="3" id="KW-0285">Flavoprotein</keyword>
<dbReference type="PANTHER" id="PTHR43673:SF2">
    <property type="entry name" value="NITROREDUCTASE"/>
    <property type="match status" value="1"/>
</dbReference>
<keyword evidence="4" id="KW-0288">FMN</keyword>
<dbReference type="Pfam" id="PF00881">
    <property type="entry name" value="Nitroreductase"/>
    <property type="match status" value="1"/>
</dbReference>
<comment type="similarity">
    <text evidence="2">Belongs to the nitroreductase family.</text>
</comment>
<comment type="cofactor">
    <cofactor evidence="1">
        <name>FMN</name>
        <dbReference type="ChEBI" id="CHEBI:58210"/>
    </cofactor>
</comment>
<dbReference type="EMBL" id="JANIBL010000086">
    <property type="protein sequence ID" value="MCQ8119706.1"/>
    <property type="molecule type" value="Genomic_DNA"/>
</dbReference>
<evidence type="ECO:0000256" key="5">
    <source>
        <dbReference type="ARBA" id="ARBA00023002"/>
    </source>
</evidence>
<gene>
    <name evidence="7" type="ORF">NP589_19965</name>
</gene>
<organism evidence="7 8">
    <name type="scientific">Methylomonas rosea</name>
    <dbReference type="NCBI Taxonomy" id="2952227"/>
    <lineage>
        <taxon>Bacteria</taxon>
        <taxon>Pseudomonadati</taxon>
        <taxon>Pseudomonadota</taxon>
        <taxon>Gammaproteobacteria</taxon>
        <taxon>Methylococcales</taxon>
        <taxon>Methylococcaceae</taxon>
        <taxon>Methylomonas</taxon>
    </lineage>
</organism>
<dbReference type="Gene3D" id="3.40.109.10">
    <property type="entry name" value="NADH Oxidase"/>
    <property type="match status" value="1"/>
</dbReference>
<proteinExistence type="inferred from homology"/>
<dbReference type="InterPro" id="IPR029479">
    <property type="entry name" value="Nitroreductase"/>
</dbReference>
<dbReference type="PANTHER" id="PTHR43673">
    <property type="entry name" value="NAD(P)H NITROREDUCTASE YDGI-RELATED"/>
    <property type="match status" value="1"/>
</dbReference>
<accession>A0ABT1TY57</accession>
<keyword evidence="5" id="KW-0560">Oxidoreductase</keyword>
<evidence type="ECO:0000256" key="3">
    <source>
        <dbReference type="ARBA" id="ARBA00022630"/>
    </source>
</evidence>
<protein>
    <submittedName>
        <fullName evidence="7">Nitroreductase family protein</fullName>
    </submittedName>
</protein>
<reference evidence="7 8" key="1">
    <citation type="submission" date="2022-07" db="EMBL/GenBank/DDBJ databases">
        <title>Methylomonas rivi sp. nov., Methylomonas rosea sp. nov., Methylomonas aureus sp. nov. and Methylomonas subterranea sp. nov., four novel methanotrophs isolated from a freshwater creek and the deep terrestrial subsurface.</title>
        <authorList>
            <person name="Abin C."/>
            <person name="Sankaranarayanan K."/>
            <person name="Garner C."/>
            <person name="Sindelar R."/>
            <person name="Kotary K."/>
            <person name="Garner R."/>
            <person name="Barclay S."/>
            <person name="Lawson P."/>
            <person name="Krumholz L."/>
        </authorList>
    </citation>
    <scope>NUCLEOTIDE SEQUENCE [LARGE SCALE GENOMIC DNA]</scope>
    <source>
        <strain evidence="7 8">WSC-7</strain>
    </source>
</reference>
<evidence type="ECO:0000256" key="1">
    <source>
        <dbReference type="ARBA" id="ARBA00001917"/>
    </source>
</evidence>